<evidence type="ECO:0000313" key="3">
    <source>
        <dbReference type="Proteomes" id="UP001341840"/>
    </source>
</evidence>
<dbReference type="NCBIfam" id="TIGR01640">
    <property type="entry name" value="F_box_assoc_1"/>
    <property type="match status" value="1"/>
</dbReference>
<dbReference type="InterPro" id="IPR006527">
    <property type="entry name" value="F-box-assoc_dom_typ1"/>
</dbReference>
<organism evidence="2 3">
    <name type="scientific">Stylosanthes scabra</name>
    <dbReference type="NCBI Taxonomy" id="79078"/>
    <lineage>
        <taxon>Eukaryota</taxon>
        <taxon>Viridiplantae</taxon>
        <taxon>Streptophyta</taxon>
        <taxon>Embryophyta</taxon>
        <taxon>Tracheophyta</taxon>
        <taxon>Spermatophyta</taxon>
        <taxon>Magnoliopsida</taxon>
        <taxon>eudicotyledons</taxon>
        <taxon>Gunneridae</taxon>
        <taxon>Pentapetalae</taxon>
        <taxon>rosids</taxon>
        <taxon>fabids</taxon>
        <taxon>Fabales</taxon>
        <taxon>Fabaceae</taxon>
        <taxon>Papilionoideae</taxon>
        <taxon>50 kb inversion clade</taxon>
        <taxon>dalbergioids sensu lato</taxon>
        <taxon>Dalbergieae</taxon>
        <taxon>Pterocarpus clade</taxon>
        <taxon>Stylosanthes</taxon>
    </lineage>
</organism>
<dbReference type="InterPro" id="IPR050796">
    <property type="entry name" value="SCF_F-box_component"/>
</dbReference>
<feature type="domain" description="F-box associated beta-propeller type 1" evidence="1">
    <location>
        <begin position="75"/>
        <end position="213"/>
    </location>
</feature>
<sequence length="317" mass="36773">MLKSRKFIIENYHANAKRQADAIVGVGFFPPSFNSQWLYRIDTQAQGSVPFDIPRMISPFGQYTVIGSDHGNICLRVTENGLNSRIMVWNPLTRDYMWIHDDPWARRDFPVNVMAYGYLKDGLDYRIVNVWRRTFGHGSLFWSVYDSEVEKWTLERSYNTEIQKIGPQSVVSDGIVFWIAWDGLRSGVPTCIVTFNLRWMEFHHGDIPVEASTENNALKKSWVELPSSHIVTSAIPVRSWCGAFIMRGTIRLYCKSSYGPANNNQRSDLFLYILRHMRGAAELFYHNFWEEDVQLKTVTLHSDGLYPVRKDPPYTLE</sequence>
<reference evidence="2 3" key="1">
    <citation type="journal article" date="2023" name="Plants (Basel)">
        <title>Bridging the Gap: Combining Genomics and Transcriptomics Approaches to Understand Stylosanthes scabra, an Orphan Legume from the Brazilian Caatinga.</title>
        <authorList>
            <person name="Ferreira-Neto J.R.C."/>
            <person name="da Silva M.D."/>
            <person name="Binneck E."/>
            <person name="de Melo N.F."/>
            <person name="da Silva R.H."/>
            <person name="de Melo A.L.T.M."/>
            <person name="Pandolfi V."/>
            <person name="Bustamante F.O."/>
            <person name="Brasileiro-Vidal A.C."/>
            <person name="Benko-Iseppon A.M."/>
        </authorList>
    </citation>
    <scope>NUCLEOTIDE SEQUENCE [LARGE SCALE GENOMIC DNA]</scope>
    <source>
        <tissue evidence="2">Leaves</tissue>
    </source>
</reference>
<proteinExistence type="predicted"/>
<dbReference type="Pfam" id="PF07734">
    <property type="entry name" value="FBA_1"/>
    <property type="match status" value="1"/>
</dbReference>
<dbReference type="InterPro" id="IPR017451">
    <property type="entry name" value="F-box-assoc_interact_dom"/>
</dbReference>
<name>A0ABU6TG01_9FABA</name>
<evidence type="ECO:0000313" key="2">
    <source>
        <dbReference type="EMBL" id="MED6147666.1"/>
    </source>
</evidence>
<dbReference type="PANTHER" id="PTHR31672">
    <property type="entry name" value="BNACNNG10540D PROTEIN"/>
    <property type="match status" value="1"/>
</dbReference>
<dbReference type="Proteomes" id="UP001341840">
    <property type="component" value="Unassembled WGS sequence"/>
</dbReference>
<accession>A0ABU6TG01</accession>
<protein>
    <recommendedName>
        <fullName evidence="1">F-box associated beta-propeller type 1 domain-containing protein</fullName>
    </recommendedName>
</protein>
<evidence type="ECO:0000259" key="1">
    <source>
        <dbReference type="Pfam" id="PF07734"/>
    </source>
</evidence>
<keyword evidence="3" id="KW-1185">Reference proteome</keyword>
<gene>
    <name evidence="2" type="ORF">PIB30_045889</name>
</gene>
<comment type="caution">
    <text evidence="2">The sequence shown here is derived from an EMBL/GenBank/DDBJ whole genome shotgun (WGS) entry which is preliminary data.</text>
</comment>
<dbReference type="EMBL" id="JASCZI010090904">
    <property type="protein sequence ID" value="MED6147666.1"/>
    <property type="molecule type" value="Genomic_DNA"/>
</dbReference>